<reference evidence="1" key="1">
    <citation type="submission" date="2022-08" db="EMBL/GenBank/DDBJ databases">
        <title>Genome Sequence of Lecanicillium fungicola.</title>
        <authorList>
            <person name="Buettner E."/>
        </authorList>
    </citation>
    <scope>NUCLEOTIDE SEQUENCE</scope>
    <source>
        <strain evidence="1">Babe33</strain>
    </source>
</reference>
<sequence>MMLTLGVLTATSFFAGISMGRVLPSTQEQVEGQIAASELEEFIREYEADMEELERVITEASDGTDTDTDTDYDSDSTIHDSDAFYDASETVSAMGEVDATVEADEEPLNAENPEWAASLLRMAGVFDDDNDNETNDKDASSETWYSRDQGCEAINHAMWESMECISEELQKLQEHNGQLKKNLADTEAEISLLEEELAVVGETSCVALESLADTEAELKAAHEALRELRQDHVGLVQVLVDWKRCSDALAAKEPVAGSTQEKVDDWTAEGDEEDELMSPAWWRRWRELINGAEAASRNRDVMGDFGDYELRRFFHRAGEVPVRVNAFDAMEAFGDYELENFFTRAAGEVNPN</sequence>
<protein>
    <submittedName>
        <fullName evidence="1">Uncharacterized protein</fullName>
    </submittedName>
</protein>
<comment type="caution">
    <text evidence="1">The sequence shown here is derived from an EMBL/GenBank/DDBJ whole genome shotgun (WGS) entry which is preliminary data.</text>
</comment>
<accession>A0ACC1NFI7</accession>
<gene>
    <name evidence="1" type="ORF">NQ176_g4008</name>
</gene>
<proteinExistence type="predicted"/>
<evidence type="ECO:0000313" key="2">
    <source>
        <dbReference type="Proteomes" id="UP001143910"/>
    </source>
</evidence>
<name>A0ACC1NFI7_9HYPO</name>
<keyword evidence="2" id="KW-1185">Reference proteome</keyword>
<evidence type="ECO:0000313" key="1">
    <source>
        <dbReference type="EMBL" id="KAJ2978097.1"/>
    </source>
</evidence>
<dbReference type="EMBL" id="JANJQO010000408">
    <property type="protein sequence ID" value="KAJ2978097.1"/>
    <property type="molecule type" value="Genomic_DNA"/>
</dbReference>
<organism evidence="1 2">
    <name type="scientific">Zarea fungicola</name>
    <dbReference type="NCBI Taxonomy" id="93591"/>
    <lineage>
        <taxon>Eukaryota</taxon>
        <taxon>Fungi</taxon>
        <taxon>Dikarya</taxon>
        <taxon>Ascomycota</taxon>
        <taxon>Pezizomycotina</taxon>
        <taxon>Sordariomycetes</taxon>
        <taxon>Hypocreomycetidae</taxon>
        <taxon>Hypocreales</taxon>
        <taxon>Cordycipitaceae</taxon>
        <taxon>Zarea</taxon>
    </lineage>
</organism>
<dbReference type="Proteomes" id="UP001143910">
    <property type="component" value="Unassembled WGS sequence"/>
</dbReference>